<protein>
    <submittedName>
        <fullName evidence="2">Uncharacterized protein</fullName>
    </submittedName>
</protein>
<evidence type="ECO:0000313" key="3">
    <source>
        <dbReference type="Proteomes" id="UP001205337"/>
    </source>
</evidence>
<proteinExistence type="predicted"/>
<feature type="transmembrane region" description="Helical" evidence="1">
    <location>
        <begin position="24"/>
        <end position="43"/>
    </location>
</feature>
<keyword evidence="1" id="KW-1133">Transmembrane helix</keyword>
<comment type="caution">
    <text evidence="2">The sequence shown here is derived from an EMBL/GenBank/DDBJ whole genome shotgun (WGS) entry which is preliminary data.</text>
</comment>
<keyword evidence="3" id="KW-1185">Reference proteome</keyword>
<name>A0ABT1ZHC5_9MICO</name>
<organism evidence="2 3">
    <name type="scientific">Protaetiibacter mangrovi</name>
    <dbReference type="NCBI Taxonomy" id="2970926"/>
    <lineage>
        <taxon>Bacteria</taxon>
        <taxon>Bacillati</taxon>
        <taxon>Actinomycetota</taxon>
        <taxon>Actinomycetes</taxon>
        <taxon>Micrococcales</taxon>
        <taxon>Microbacteriaceae</taxon>
        <taxon>Protaetiibacter</taxon>
    </lineage>
</organism>
<dbReference type="Proteomes" id="UP001205337">
    <property type="component" value="Unassembled WGS sequence"/>
</dbReference>
<sequence>MSEQSRHDRTEAWADLRRIARREYLLLVQAGIAVVVLVAIVWVRQAFFA</sequence>
<evidence type="ECO:0000313" key="2">
    <source>
        <dbReference type="EMBL" id="MCS0499990.1"/>
    </source>
</evidence>
<evidence type="ECO:0000256" key="1">
    <source>
        <dbReference type="SAM" id="Phobius"/>
    </source>
</evidence>
<accession>A0ABT1ZHC5</accession>
<keyword evidence="1" id="KW-0812">Transmembrane</keyword>
<gene>
    <name evidence="2" type="ORF">NUH29_10570</name>
</gene>
<keyword evidence="1" id="KW-0472">Membrane</keyword>
<reference evidence="2 3" key="1">
    <citation type="submission" date="2022-08" db="EMBL/GenBank/DDBJ databases">
        <authorList>
            <person name="Li F."/>
        </authorList>
    </citation>
    <scope>NUCLEOTIDE SEQUENCE [LARGE SCALE GENOMIC DNA]</scope>
    <source>
        <strain evidence="2 3">10F1B-8-1</strain>
    </source>
</reference>
<dbReference type="EMBL" id="JANTHX010000007">
    <property type="protein sequence ID" value="MCS0499990.1"/>
    <property type="molecule type" value="Genomic_DNA"/>
</dbReference>
<dbReference type="RefSeq" id="WP_258799081.1">
    <property type="nucleotide sequence ID" value="NZ_JANTHX010000007.1"/>
</dbReference>